<dbReference type="EMBL" id="MHWA01000001">
    <property type="protein sequence ID" value="OHB02628.1"/>
    <property type="molecule type" value="Genomic_DNA"/>
</dbReference>
<sequence length="131" mass="14601">MSCQRTLSIIILKKIILYVNTLYFRDDFYVDSEILKGILKIDRVCTIWTLDRRATIELSLRKGGIEKMGILDFLFDDSGPSSKASGGDYTPSKNSAEAQASADYMSESLNTGKDPIPDMAPDWAKDIGPKK</sequence>
<evidence type="ECO:0000256" key="1">
    <source>
        <dbReference type="SAM" id="MobiDB-lite"/>
    </source>
</evidence>
<gene>
    <name evidence="2" type="ORF">A3A90_01720</name>
</gene>
<dbReference type="AlphaFoldDB" id="A0A1G2TZB1"/>
<evidence type="ECO:0000313" key="2">
    <source>
        <dbReference type="EMBL" id="OHB02628.1"/>
    </source>
</evidence>
<organism evidence="2 3">
    <name type="scientific">Candidatus Zambryskibacteria bacterium RIFCSPLOWO2_01_FULL_35_19</name>
    <dbReference type="NCBI Taxonomy" id="1802757"/>
    <lineage>
        <taxon>Bacteria</taxon>
        <taxon>Candidatus Zambryskiibacteriota</taxon>
    </lineage>
</organism>
<proteinExistence type="predicted"/>
<feature type="region of interest" description="Disordered" evidence="1">
    <location>
        <begin position="81"/>
        <end position="131"/>
    </location>
</feature>
<accession>A0A1G2TZB1</accession>
<dbReference type="Proteomes" id="UP000178404">
    <property type="component" value="Unassembled WGS sequence"/>
</dbReference>
<comment type="caution">
    <text evidence="2">The sequence shown here is derived from an EMBL/GenBank/DDBJ whole genome shotgun (WGS) entry which is preliminary data.</text>
</comment>
<name>A0A1G2TZB1_9BACT</name>
<evidence type="ECO:0000313" key="3">
    <source>
        <dbReference type="Proteomes" id="UP000178404"/>
    </source>
</evidence>
<protein>
    <submittedName>
        <fullName evidence="2">Uncharacterized protein</fullName>
    </submittedName>
</protein>
<reference evidence="2 3" key="1">
    <citation type="journal article" date="2016" name="Nat. Commun.">
        <title>Thousands of microbial genomes shed light on interconnected biogeochemical processes in an aquifer system.</title>
        <authorList>
            <person name="Anantharaman K."/>
            <person name="Brown C.T."/>
            <person name="Hug L.A."/>
            <person name="Sharon I."/>
            <person name="Castelle C.J."/>
            <person name="Probst A.J."/>
            <person name="Thomas B.C."/>
            <person name="Singh A."/>
            <person name="Wilkins M.J."/>
            <person name="Karaoz U."/>
            <person name="Brodie E.L."/>
            <person name="Williams K.H."/>
            <person name="Hubbard S.S."/>
            <person name="Banfield J.F."/>
        </authorList>
    </citation>
    <scope>NUCLEOTIDE SEQUENCE [LARGE SCALE GENOMIC DNA]</scope>
</reference>